<comment type="caution">
    <text evidence="1">The sequence shown here is derived from an EMBL/GenBank/DDBJ whole genome shotgun (WGS) entry which is preliminary data.</text>
</comment>
<name>A0AAV3V9J4_9LACO</name>
<reference evidence="1" key="1">
    <citation type="submission" date="2023-05" db="EMBL/GenBank/DDBJ databases">
        <title>Cataloging the Phylogenetic Diversity of Human Bladder Bacteria.</title>
        <authorList>
            <person name="Du J."/>
        </authorList>
    </citation>
    <scope>NUCLEOTIDE SEQUENCE</scope>
    <source>
        <strain evidence="1">UMB6975B</strain>
    </source>
</reference>
<proteinExistence type="predicted"/>
<evidence type="ECO:0000313" key="2">
    <source>
        <dbReference type="Proteomes" id="UP001232113"/>
    </source>
</evidence>
<dbReference type="Proteomes" id="UP001232113">
    <property type="component" value="Unassembled WGS sequence"/>
</dbReference>
<dbReference type="AlphaFoldDB" id="A0AAV3V9J4"/>
<evidence type="ECO:0000313" key="1">
    <source>
        <dbReference type="EMBL" id="MDK6867793.1"/>
    </source>
</evidence>
<dbReference type="EMBL" id="JASOLY010000002">
    <property type="protein sequence ID" value="MDK6867793.1"/>
    <property type="molecule type" value="Genomic_DNA"/>
</dbReference>
<accession>A0AAV3V9J4</accession>
<dbReference type="RefSeq" id="WP_155271673.1">
    <property type="nucleotide sequence ID" value="NZ_BEXI01000001.1"/>
</dbReference>
<sequence>MDETMIEINAVIDQLASKLIQKDEFDYDIKDALISMLEAKENYSLALKKAKTRK</sequence>
<protein>
    <submittedName>
        <fullName evidence="1">Uncharacterized protein</fullName>
    </submittedName>
</protein>
<gene>
    <name evidence="1" type="ORF">QP354_01705</name>
</gene>
<organism evidence="1 2">
    <name type="scientific">Lactobacillus paragasseri</name>
    <dbReference type="NCBI Taxonomy" id="2107999"/>
    <lineage>
        <taxon>Bacteria</taxon>
        <taxon>Bacillati</taxon>
        <taxon>Bacillota</taxon>
        <taxon>Bacilli</taxon>
        <taxon>Lactobacillales</taxon>
        <taxon>Lactobacillaceae</taxon>
        <taxon>Lactobacillus</taxon>
    </lineage>
</organism>